<dbReference type="Gene3D" id="3.40.50.150">
    <property type="entry name" value="Vaccinia Virus protein VP39"/>
    <property type="match status" value="1"/>
</dbReference>
<gene>
    <name evidence="2" type="ORF">TMES_13960</name>
</gene>
<dbReference type="STRING" id="1293891.TMES_13960"/>
<evidence type="ECO:0000313" key="3">
    <source>
        <dbReference type="Proteomes" id="UP000193391"/>
    </source>
</evidence>
<protein>
    <recommendedName>
        <fullName evidence="1">Methyltransferase type 11 domain-containing protein</fullName>
    </recommendedName>
</protein>
<keyword evidence="3" id="KW-1185">Reference proteome</keyword>
<reference evidence="2 3" key="1">
    <citation type="submission" date="2014-03" db="EMBL/GenBank/DDBJ databases">
        <title>The draft genome sequence of Thalassospira mesophila JCM 18969.</title>
        <authorList>
            <person name="Lai Q."/>
            <person name="Shao Z."/>
        </authorList>
    </citation>
    <scope>NUCLEOTIDE SEQUENCE [LARGE SCALE GENOMIC DNA]</scope>
    <source>
        <strain evidence="2 3">JCM 18969</strain>
    </source>
</reference>
<dbReference type="RefSeq" id="WP_085583539.1">
    <property type="nucleotide sequence ID" value="NZ_JFKA01000005.1"/>
</dbReference>
<dbReference type="GO" id="GO:0008757">
    <property type="term" value="F:S-adenosylmethionine-dependent methyltransferase activity"/>
    <property type="evidence" value="ECO:0007669"/>
    <property type="project" value="InterPro"/>
</dbReference>
<evidence type="ECO:0000259" key="1">
    <source>
        <dbReference type="Pfam" id="PF08241"/>
    </source>
</evidence>
<comment type="caution">
    <text evidence="2">The sequence shown here is derived from an EMBL/GenBank/DDBJ whole genome shotgun (WGS) entry which is preliminary data.</text>
</comment>
<proteinExistence type="predicted"/>
<sequence length="223" mass="24272">MVDASDGNTSHNSVSNTASDLVNMTHASPEALAAYYDKWATSYEKDLLAMGYQAPARAAQIMTTQGLHAKSPILDAGCGTGLTGLELSNQGFSHITGIDISPESLKQAKTKACYQTLKIQNMNRQLDFAANSFAAAQCIGALTYVDNVEGLMREFSRLVITDGIIVFSHRVDLYDGDFSATLQALSDDGTWSLVDHSSPQPYIPDHADFGDEKTIHYDIYRVH</sequence>
<dbReference type="Pfam" id="PF08241">
    <property type="entry name" value="Methyltransf_11"/>
    <property type="match status" value="1"/>
</dbReference>
<evidence type="ECO:0000313" key="2">
    <source>
        <dbReference type="EMBL" id="OSQ38051.1"/>
    </source>
</evidence>
<dbReference type="EMBL" id="JFKA01000005">
    <property type="protein sequence ID" value="OSQ38051.1"/>
    <property type="molecule type" value="Genomic_DNA"/>
</dbReference>
<dbReference type="CDD" id="cd02440">
    <property type="entry name" value="AdoMet_MTases"/>
    <property type="match status" value="1"/>
</dbReference>
<dbReference type="InterPro" id="IPR029063">
    <property type="entry name" value="SAM-dependent_MTases_sf"/>
</dbReference>
<dbReference type="InterPro" id="IPR013216">
    <property type="entry name" value="Methyltransf_11"/>
</dbReference>
<dbReference type="Proteomes" id="UP000193391">
    <property type="component" value="Unassembled WGS sequence"/>
</dbReference>
<dbReference type="OrthoDB" id="9807911at2"/>
<dbReference type="PANTHER" id="PTHR43464">
    <property type="entry name" value="METHYLTRANSFERASE"/>
    <property type="match status" value="1"/>
</dbReference>
<dbReference type="AlphaFoldDB" id="A0A1Y2KZB0"/>
<dbReference type="SUPFAM" id="SSF53335">
    <property type="entry name" value="S-adenosyl-L-methionine-dependent methyltransferases"/>
    <property type="match status" value="1"/>
</dbReference>
<organism evidence="2 3">
    <name type="scientific">Thalassospira mesophila</name>
    <dbReference type="NCBI Taxonomy" id="1293891"/>
    <lineage>
        <taxon>Bacteria</taxon>
        <taxon>Pseudomonadati</taxon>
        <taxon>Pseudomonadota</taxon>
        <taxon>Alphaproteobacteria</taxon>
        <taxon>Rhodospirillales</taxon>
        <taxon>Thalassospiraceae</taxon>
        <taxon>Thalassospira</taxon>
    </lineage>
</organism>
<name>A0A1Y2KZB0_9PROT</name>
<accession>A0A1Y2KZB0</accession>
<feature type="domain" description="Methyltransferase type 11" evidence="1">
    <location>
        <begin position="74"/>
        <end position="167"/>
    </location>
</feature>